<comment type="caution">
    <text evidence="1">The sequence shown here is derived from an EMBL/GenBank/DDBJ whole genome shotgun (WGS) entry which is preliminary data.</text>
</comment>
<name>A0AAD9X041_9ROSI</name>
<sequence>MKKSLAYDDLRRMGDIWKTYEGIPPLYDKIKRMVIPNALKVLRLQKGHKYCLLGRLSLEVGWNHYNTIK</sequence>
<organism evidence="1 2">
    <name type="scientific">Dipteronia dyeriana</name>
    <dbReference type="NCBI Taxonomy" id="168575"/>
    <lineage>
        <taxon>Eukaryota</taxon>
        <taxon>Viridiplantae</taxon>
        <taxon>Streptophyta</taxon>
        <taxon>Embryophyta</taxon>
        <taxon>Tracheophyta</taxon>
        <taxon>Spermatophyta</taxon>
        <taxon>Magnoliopsida</taxon>
        <taxon>eudicotyledons</taxon>
        <taxon>Gunneridae</taxon>
        <taxon>Pentapetalae</taxon>
        <taxon>rosids</taxon>
        <taxon>malvids</taxon>
        <taxon>Sapindales</taxon>
        <taxon>Sapindaceae</taxon>
        <taxon>Hippocastanoideae</taxon>
        <taxon>Acereae</taxon>
        <taxon>Dipteronia</taxon>
    </lineage>
</organism>
<dbReference type="InterPro" id="IPR036899">
    <property type="entry name" value="Ribosomal_uL13_sf"/>
</dbReference>
<evidence type="ECO:0000313" key="2">
    <source>
        <dbReference type="Proteomes" id="UP001280121"/>
    </source>
</evidence>
<feature type="non-terminal residue" evidence="1">
    <location>
        <position position="1"/>
    </location>
</feature>
<dbReference type="SUPFAM" id="SSF52161">
    <property type="entry name" value="Ribosomal protein L13"/>
    <property type="match status" value="1"/>
</dbReference>
<reference evidence="1" key="1">
    <citation type="journal article" date="2023" name="Plant J.">
        <title>Genome sequences and population genomics provide insights into the demographic history, inbreeding, and mutation load of two 'living fossil' tree species of Dipteronia.</title>
        <authorList>
            <person name="Feng Y."/>
            <person name="Comes H.P."/>
            <person name="Chen J."/>
            <person name="Zhu S."/>
            <person name="Lu R."/>
            <person name="Zhang X."/>
            <person name="Li P."/>
            <person name="Qiu J."/>
            <person name="Olsen K.M."/>
            <person name="Qiu Y."/>
        </authorList>
    </citation>
    <scope>NUCLEOTIDE SEQUENCE</scope>
    <source>
        <strain evidence="1">KIB01</strain>
    </source>
</reference>
<dbReference type="EMBL" id="JANJYI010000005">
    <property type="protein sequence ID" value="KAK2648555.1"/>
    <property type="molecule type" value="Genomic_DNA"/>
</dbReference>
<proteinExistence type="predicted"/>
<dbReference type="Proteomes" id="UP001280121">
    <property type="component" value="Unassembled WGS sequence"/>
</dbReference>
<accession>A0AAD9X041</accession>
<dbReference type="GO" id="GO:0006412">
    <property type="term" value="P:translation"/>
    <property type="evidence" value="ECO:0007669"/>
    <property type="project" value="InterPro"/>
</dbReference>
<evidence type="ECO:0000313" key="1">
    <source>
        <dbReference type="EMBL" id="KAK2648555.1"/>
    </source>
</evidence>
<dbReference type="Gene3D" id="3.90.1180.10">
    <property type="entry name" value="Ribosomal protein L13"/>
    <property type="match status" value="1"/>
</dbReference>
<gene>
    <name evidence="1" type="ORF">Ddye_016044</name>
</gene>
<keyword evidence="2" id="KW-1185">Reference proteome</keyword>
<protein>
    <submittedName>
        <fullName evidence="1">Uncharacterized protein</fullName>
    </submittedName>
</protein>
<dbReference type="AlphaFoldDB" id="A0AAD9X041"/>
<dbReference type="GO" id="GO:0003735">
    <property type="term" value="F:structural constituent of ribosome"/>
    <property type="evidence" value="ECO:0007669"/>
    <property type="project" value="InterPro"/>
</dbReference>
<dbReference type="GO" id="GO:0005840">
    <property type="term" value="C:ribosome"/>
    <property type="evidence" value="ECO:0007669"/>
    <property type="project" value="InterPro"/>
</dbReference>